<proteinExistence type="predicted"/>
<name>A0A0R0CJM0_9GAMM</name>
<dbReference type="AlphaFoldDB" id="A0A0R0CJM0"/>
<dbReference type="STRING" id="344882.ABB29_07920"/>
<protein>
    <submittedName>
        <fullName evidence="2">Uncharacterized protein</fullName>
    </submittedName>
</protein>
<dbReference type="InterPro" id="IPR026634">
    <property type="entry name" value="TPST-like"/>
</dbReference>
<keyword evidence="3" id="KW-1185">Reference proteome</keyword>
<sequence length="520" mass="58163">MQQASHYWQQADALDKAGDHAAARDAYAAVLAGDADHAAAWLRLGRLERIADHYRQAVDCALRAADAVRNRQAWRNLSFVTLRLLELDQRQRATELIRQADWQQPAVLQQAAVLAQHLYLAGEYQVSLALIELANRHVGAHHLLSYERGNALRAVGDMDGASLAYEQAIDLRPVHALAHWALASHRPAHSLQRIERLRQALAGTPESSEDSAYLQYALFKEYDAAGAHEPAWTALEAGAAIKHNRLIRDPDLEARNCERLRQLALPATDEARHTNDHALTPIFIVGMPRTGTTVLERILDNHPGVVSAGELNDFNSAVSMAADHFFIGGLLQRDWQVLETVDWQRVGELYLQRIAPWSKAARFVVDKHPANFFNAAWIARALPHAKILCLLKEPMDACFSNLKELFAGDAYSYSYDQRSLAQHYRQVRTLAGHWQQRMPSRFKCVGYNELVREPATMAADIARFCGIEYDPGSVRIERNHSPTATASNSQVRTAIHDASIDAWKSYAQPLRPLQTALAGD</sequence>
<dbReference type="PANTHER" id="PTHR12788">
    <property type="entry name" value="PROTEIN-TYROSINE SULFOTRANSFERASE 2"/>
    <property type="match status" value="1"/>
</dbReference>
<dbReference type="GO" id="GO:0008476">
    <property type="term" value="F:protein-tyrosine sulfotransferase activity"/>
    <property type="evidence" value="ECO:0007669"/>
    <property type="project" value="InterPro"/>
</dbReference>
<dbReference type="SUPFAM" id="SSF52540">
    <property type="entry name" value="P-loop containing nucleoside triphosphate hydrolases"/>
    <property type="match status" value="1"/>
</dbReference>
<dbReference type="InterPro" id="IPR019734">
    <property type="entry name" value="TPR_rpt"/>
</dbReference>
<dbReference type="PATRIC" id="fig|344882.3.peg.2933"/>
<dbReference type="Gene3D" id="3.40.50.300">
    <property type="entry name" value="P-loop containing nucleotide triphosphate hydrolases"/>
    <property type="match status" value="1"/>
</dbReference>
<keyword evidence="1" id="KW-0808">Transferase</keyword>
<dbReference type="Gene3D" id="1.25.40.10">
    <property type="entry name" value="Tetratricopeptide repeat domain"/>
    <property type="match status" value="2"/>
</dbReference>
<dbReference type="InterPro" id="IPR027417">
    <property type="entry name" value="P-loop_NTPase"/>
</dbReference>
<dbReference type="SUPFAM" id="SSF48452">
    <property type="entry name" value="TPR-like"/>
    <property type="match status" value="1"/>
</dbReference>
<evidence type="ECO:0000313" key="3">
    <source>
        <dbReference type="Proteomes" id="UP000052052"/>
    </source>
</evidence>
<reference evidence="2 3" key="1">
    <citation type="submission" date="2015-05" db="EMBL/GenBank/DDBJ databases">
        <title>Genome sequencing and analysis of members of genus Stenotrophomonas.</title>
        <authorList>
            <person name="Patil P.P."/>
            <person name="Midha S."/>
            <person name="Patil P.B."/>
        </authorList>
    </citation>
    <scope>NUCLEOTIDE SEQUENCE [LARGE SCALE GENOMIC DNA]</scope>
    <source>
        <strain evidence="2 3">DSM 21858</strain>
    </source>
</reference>
<comment type="caution">
    <text evidence="2">The sequence shown here is derived from an EMBL/GenBank/DDBJ whole genome shotgun (WGS) entry which is preliminary data.</text>
</comment>
<dbReference type="SMART" id="SM00028">
    <property type="entry name" value="TPR"/>
    <property type="match status" value="3"/>
</dbReference>
<evidence type="ECO:0000256" key="1">
    <source>
        <dbReference type="ARBA" id="ARBA00022679"/>
    </source>
</evidence>
<dbReference type="InterPro" id="IPR011990">
    <property type="entry name" value="TPR-like_helical_dom_sf"/>
</dbReference>
<dbReference type="RefSeq" id="WP_057658076.1">
    <property type="nucleotide sequence ID" value="NZ_LDJL01000007.1"/>
</dbReference>
<dbReference type="Proteomes" id="UP000052052">
    <property type="component" value="Unassembled WGS sequence"/>
</dbReference>
<dbReference type="PANTHER" id="PTHR12788:SF10">
    <property type="entry name" value="PROTEIN-TYROSINE SULFOTRANSFERASE"/>
    <property type="match status" value="1"/>
</dbReference>
<dbReference type="Pfam" id="PF13469">
    <property type="entry name" value="Sulfotransfer_3"/>
    <property type="match status" value="1"/>
</dbReference>
<gene>
    <name evidence="2" type="ORF">ABB29_07920</name>
</gene>
<accession>A0A0R0CJM0</accession>
<evidence type="ECO:0000313" key="2">
    <source>
        <dbReference type="EMBL" id="KRG70137.1"/>
    </source>
</evidence>
<dbReference type="OrthoDB" id="9766687at2"/>
<dbReference type="EMBL" id="LDJL01000007">
    <property type="protein sequence ID" value="KRG70137.1"/>
    <property type="molecule type" value="Genomic_DNA"/>
</dbReference>
<organism evidence="2 3">
    <name type="scientific">Pseudoxanthomonas dokdonensis</name>
    <dbReference type="NCBI Taxonomy" id="344882"/>
    <lineage>
        <taxon>Bacteria</taxon>
        <taxon>Pseudomonadati</taxon>
        <taxon>Pseudomonadota</taxon>
        <taxon>Gammaproteobacteria</taxon>
        <taxon>Lysobacterales</taxon>
        <taxon>Lysobacteraceae</taxon>
        <taxon>Pseudoxanthomonas</taxon>
    </lineage>
</organism>